<evidence type="ECO:0000313" key="8">
    <source>
        <dbReference type="EMBL" id="SJL08833.1"/>
    </source>
</evidence>
<dbReference type="SUPFAM" id="SSF50044">
    <property type="entry name" value="SH3-domain"/>
    <property type="match status" value="2"/>
</dbReference>
<organism evidence="8 9">
    <name type="scientific">Armillaria ostoyae</name>
    <name type="common">Armillaria root rot fungus</name>
    <dbReference type="NCBI Taxonomy" id="47428"/>
    <lineage>
        <taxon>Eukaryota</taxon>
        <taxon>Fungi</taxon>
        <taxon>Dikarya</taxon>
        <taxon>Basidiomycota</taxon>
        <taxon>Agaricomycotina</taxon>
        <taxon>Agaricomycetes</taxon>
        <taxon>Agaricomycetidae</taxon>
        <taxon>Agaricales</taxon>
        <taxon>Marasmiineae</taxon>
        <taxon>Physalacriaceae</taxon>
        <taxon>Armillaria</taxon>
    </lineage>
</organism>
<keyword evidence="3" id="KW-0175">Coiled coil</keyword>
<evidence type="ECO:0000256" key="6">
    <source>
        <dbReference type="SAM" id="MobiDB-lite"/>
    </source>
</evidence>
<keyword evidence="9" id="KW-1185">Reference proteome</keyword>
<keyword evidence="2 5" id="KW-0728">SH3 domain</keyword>
<dbReference type="OrthoDB" id="1716625at2759"/>
<feature type="compositionally biased region" description="Basic and acidic residues" evidence="6">
    <location>
        <begin position="53"/>
        <end position="72"/>
    </location>
</feature>
<sequence length="290" mass="31764">MAQESLDIEIWSSTDIINTRTCLRAQVYEEKLAFTKDEPIHISDELSALLFDKDVPPQKHPTPEHTDSDGKVIGDSAPPSHINTVVRALSPPRVDTPPPAAVPASSPMDSELSSQSNRQSIDWYAGLVTEAGNPVEHLPLTREEDETEAPPTPIPVIQVEDDPLADIDKSRELRVRTLYAYVADGPDGLSFDENIVLTANPSKTDGDWWFSTVVATGKSGLFPRTYVEATKFVKAKALYTYTGNGSDELSFSEGDMITIVDDSGDVWWKVGQDGTVFLAPTDYLEVAEGQ</sequence>
<dbReference type="STRING" id="47428.A0A284RJB3"/>
<evidence type="ECO:0000256" key="1">
    <source>
        <dbReference type="ARBA" id="ARBA00004170"/>
    </source>
</evidence>
<dbReference type="Pfam" id="PF00018">
    <property type="entry name" value="SH3_1"/>
    <property type="match status" value="1"/>
</dbReference>
<dbReference type="PANTHER" id="PTHR14167:SF81">
    <property type="entry name" value="ENDOPHILIN-A"/>
    <property type="match status" value="1"/>
</dbReference>
<dbReference type="PROSITE" id="PS50002">
    <property type="entry name" value="SH3"/>
    <property type="match status" value="1"/>
</dbReference>
<proteinExistence type="predicted"/>
<dbReference type="EMBL" id="FUEG01000009">
    <property type="protein sequence ID" value="SJL08833.1"/>
    <property type="molecule type" value="Genomic_DNA"/>
</dbReference>
<evidence type="ECO:0000256" key="4">
    <source>
        <dbReference type="ARBA" id="ARBA00023136"/>
    </source>
</evidence>
<evidence type="ECO:0000256" key="2">
    <source>
        <dbReference type="ARBA" id="ARBA00022443"/>
    </source>
</evidence>
<gene>
    <name evidence="8" type="ORF">ARMOST_12204</name>
</gene>
<dbReference type="InterPro" id="IPR036028">
    <property type="entry name" value="SH3-like_dom_sf"/>
</dbReference>
<keyword evidence="4" id="KW-0472">Membrane</keyword>
<protein>
    <recommendedName>
        <fullName evidence="7">SH3 domain-containing protein</fullName>
    </recommendedName>
</protein>
<dbReference type="Proteomes" id="UP000219338">
    <property type="component" value="Unassembled WGS sequence"/>
</dbReference>
<evidence type="ECO:0000256" key="3">
    <source>
        <dbReference type="ARBA" id="ARBA00023054"/>
    </source>
</evidence>
<dbReference type="Gene3D" id="2.30.30.40">
    <property type="entry name" value="SH3 Domains"/>
    <property type="match status" value="2"/>
</dbReference>
<dbReference type="InterPro" id="IPR050384">
    <property type="entry name" value="Endophilin_SH3RF"/>
</dbReference>
<dbReference type="Pfam" id="PF14604">
    <property type="entry name" value="SH3_9"/>
    <property type="match status" value="1"/>
</dbReference>
<feature type="region of interest" description="Disordered" evidence="6">
    <location>
        <begin position="89"/>
        <end position="114"/>
    </location>
</feature>
<feature type="domain" description="SH3" evidence="7">
    <location>
        <begin position="230"/>
        <end position="289"/>
    </location>
</feature>
<dbReference type="AlphaFoldDB" id="A0A284RJB3"/>
<dbReference type="PANTHER" id="PTHR14167">
    <property type="entry name" value="SH3 DOMAIN-CONTAINING"/>
    <property type="match status" value="1"/>
</dbReference>
<dbReference type="SMART" id="SM00326">
    <property type="entry name" value="SH3"/>
    <property type="match status" value="2"/>
</dbReference>
<reference evidence="9" key="1">
    <citation type="journal article" date="2017" name="Nat. Ecol. Evol.">
        <title>Genome expansion and lineage-specific genetic innovations in the forest pathogenic fungi Armillaria.</title>
        <authorList>
            <person name="Sipos G."/>
            <person name="Prasanna A.N."/>
            <person name="Walter M.C."/>
            <person name="O'Connor E."/>
            <person name="Balint B."/>
            <person name="Krizsan K."/>
            <person name="Kiss B."/>
            <person name="Hess J."/>
            <person name="Varga T."/>
            <person name="Slot J."/>
            <person name="Riley R."/>
            <person name="Boka B."/>
            <person name="Rigling D."/>
            <person name="Barry K."/>
            <person name="Lee J."/>
            <person name="Mihaltcheva S."/>
            <person name="LaButti K."/>
            <person name="Lipzen A."/>
            <person name="Waldron R."/>
            <person name="Moloney N.M."/>
            <person name="Sperisen C."/>
            <person name="Kredics L."/>
            <person name="Vagvoelgyi C."/>
            <person name="Patrignani A."/>
            <person name="Fitzpatrick D."/>
            <person name="Nagy I."/>
            <person name="Doyle S."/>
            <person name="Anderson J.B."/>
            <person name="Grigoriev I.V."/>
            <person name="Gueldener U."/>
            <person name="Muensterkoetter M."/>
            <person name="Nagy L.G."/>
        </authorList>
    </citation>
    <scope>NUCLEOTIDE SEQUENCE [LARGE SCALE GENOMIC DNA]</scope>
    <source>
        <strain evidence="9">C18/9</strain>
    </source>
</reference>
<evidence type="ECO:0000256" key="5">
    <source>
        <dbReference type="PROSITE-ProRule" id="PRU00192"/>
    </source>
</evidence>
<dbReference type="InterPro" id="IPR001452">
    <property type="entry name" value="SH3_domain"/>
</dbReference>
<evidence type="ECO:0000259" key="7">
    <source>
        <dbReference type="PROSITE" id="PS50002"/>
    </source>
</evidence>
<comment type="subcellular location">
    <subcellularLocation>
        <location evidence="1">Membrane</location>
        <topology evidence="1">Peripheral membrane protein</topology>
    </subcellularLocation>
</comment>
<feature type="region of interest" description="Disordered" evidence="6">
    <location>
        <begin position="53"/>
        <end position="77"/>
    </location>
</feature>
<accession>A0A284RJB3</accession>
<evidence type="ECO:0000313" key="9">
    <source>
        <dbReference type="Proteomes" id="UP000219338"/>
    </source>
</evidence>
<name>A0A284RJB3_ARMOS</name>